<evidence type="ECO:0000256" key="2">
    <source>
        <dbReference type="ARBA" id="ARBA00023015"/>
    </source>
</evidence>
<reference evidence="6" key="1">
    <citation type="submission" date="2020-04" db="EMBL/GenBank/DDBJ databases">
        <title>Deep metagenomics examines the oral microbiome during advanced dental caries in children, revealing novel taxa and co-occurrences with host molecules.</title>
        <authorList>
            <person name="Baker J.L."/>
            <person name="Morton J.T."/>
            <person name="Dinis M."/>
            <person name="Alvarez R."/>
            <person name="Tran N.C."/>
            <person name="Knight R."/>
            <person name="Edlund A."/>
        </authorList>
    </citation>
    <scope>NUCLEOTIDE SEQUENCE</scope>
    <source>
        <strain evidence="6">JCVI_32_bin.24</strain>
    </source>
</reference>
<evidence type="ECO:0000256" key="1">
    <source>
        <dbReference type="ARBA" id="ARBA00009437"/>
    </source>
</evidence>
<dbReference type="Gene3D" id="1.10.10.10">
    <property type="entry name" value="Winged helix-like DNA-binding domain superfamily/Winged helix DNA-binding domain"/>
    <property type="match status" value="1"/>
</dbReference>
<dbReference type="SUPFAM" id="SSF53850">
    <property type="entry name" value="Periplasmic binding protein-like II"/>
    <property type="match status" value="1"/>
</dbReference>
<dbReference type="GO" id="GO:0003700">
    <property type="term" value="F:DNA-binding transcription factor activity"/>
    <property type="evidence" value="ECO:0007669"/>
    <property type="project" value="InterPro"/>
</dbReference>
<evidence type="ECO:0000259" key="5">
    <source>
        <dbReference type="PROSITE" id="PS50931"/>
    </source>
</evidence>
<comment type="caution">
    <text evidence="6">The sequence shown here is derived from an EMBL/GenBank/DDBJ whole genome shotgun (WGS) entry which is preliminary data.</text>
</comment>
<accession>A0A930BU07</accession>
<dbReference type="PANTHER" id="PTHR30126:SF4">
    <property type="entry name" value="LYSR FAMILY TRANSCRIPTIONAL REGULATOR"/>
    <property type="match status" value="1"/>
</dbReference>
<dbReference type="EMBL" id="JABZMI010000178">
    <property type="protein sequence ID" value="MBF1165281.1"/>
    <property type="molecule type" value="Genomic_DNA"/>
</dbReference>
<sequence length="303" mass="32412">MKITFELLHMLDAIDRHGSFSAAAAALHRVPSALSHAVGKLEDELGVSLFQREGRRATLNEAGRALLDDGRHLLRAAGDLERRVQRIADGWEAELRIALDAVIPAERLFPLLQAFYAAGHGTQIRITGEVLGGTWDALATGRADLAIGAPGDVPARSGIASRPLGTSSDFVFAVAPEHPLAAWPGAIPADELLRHRAVVIADTSQELDARTVGVLEGQDVLRVPDIRAKASAQAAGLGIGHLPRWLAGPEITAGRLVEKALAEPRQELPLNLAWRSRQTGRALAWFLDHLAEPDTAQALTHGL</sequence>
<proteinExistence type="inferred from homology"/>
<protein>
    <submittedName>
        <fullName evidence="6">LysR family transcriptional regulator</fullName>
    </submittedName>
</protein>
<dbReference type="PANTHER" id="PTHR30126">
    <property type="entry name" value="HTH-TYPE TRANSCRIPTIONAL REGULATOR"/>
    <property type="match status" value="1"/>
</dbReference>
<dbReference type="Proteomes" id="UP000718593">
    <property type="component" value="Unassembled WGS sequence"/>
</dbReference>
<name>A0A930BU07_9RHOO</name>
<keyword evidence="2" id="KW-0805">Transcription regulation</keyword>
<dbReference type="GO" id="GO:0000976">
    <property type="term" value="F:transcription cis-regulatory region binding"/>
    <property type="evidence" value="ECO:0007669"/>
    <property type="project" value="TreeGrafter"/>
</dbReference>
<evidence type="ECO:0000256" key="4">
    <source>
        <dbReference type="ARBA" id="ARBA00023163"/>
    </source>
</evidence>
<dbReference type="InterPro" id="IPR005119">
    <property type="entry name" value="LysR_subst-bd"/>
</dbReference>
<dbReference type="InterPro" id="IPR000847">
    <property type="entry name" value="LysR_HTH_N"/>
</dbReference>
<keyword evidence="4" id="KW-0804">Transcription</keyword>
<organism evidence="6 7">
    <name type="scientific">Dechloromonas agitata</name>
    <dbReference type="NCBI Taxonomy" id="73030"/>
    <lineage>
        <taxon>Bacteria</taxon>
        <taxon>Pseudomonadati</taxon>
        <taxon>Pseudomonadota</taxon>
        <taxon>Betaproteobacteria</taxon>
        <taxon>Rhodocyclales</taxon>
        <taxon>Azonexaceae</taxon>
        <taxon>Dechloromonas</taxon>
    </lineage>
</organism>
<dbReference type="Pfam" id="PF03466">
    <property type="entry name" value="LysR_substrate"/>
    <property type="match status" value="1"/>
</dbReference>
<evidence type="ECO:0000313" key="6">
    <source>
        <dbReference type="EMBL" id="MBF1165281.1"/>
    </source>
</evidence>
<dbReference type="Gene3D" id="3.40.190.10">
    <property type="entry name" value="Periplasmic binding protein-like II"/>
    <property type="match status" value="2"/>
</dbReference>
<comment type="similarity">
    <text evidence="1">Belongs to the LysR transcriptional regulatory family.</text>
</comment>
<dbReference type="Pfam" id="PF00126">
    <property type="entry name" value="HTH_1"/>
    <property type="match status" value="1"/>
</dbReference>
<dbReference type="AlphaFoldDB" id="A0A930BU07"/>
<keyword evidence="3" id="KW-0238">DNA-binding</keyword>
<evidence type="ECO:0000313" key="7">
    <source>
        <dbReference type="Proteomes" id="UP000718593"/>
    </source>
</evidence>
<dbReference type="PROSITE" id="PS50931">
    <property type="entry name" value="HTH_LYSR"/>
    <property type="match status" value="1"/>
</dbReference>
<dbReference type="InterPro" id="IPR036388">
    <property type="entry name" value="WH-like_DNA-bd_sf"/>
</dbReference>
<feature type="domain" description="HTH lysR-type" evidence="5">
    <location>
        <begin position="3"/>
        <end position="60"/>
    </location>
</feature>
<evidence type="ECO:0000256" key="3">
    <source>
        <dbReference type="ARBA" id="ARBA00023125"/>
    </source>
</evidence>
<gene>
    <name evidence="6" type="ORF">HXL68_09575</name>
</gene>
<dbReference type="SUPFAM" id="SSF46785">
    <property type="entry name" value="Winged helix' DNA-binding domain"/>
    <property type="match status" value="1"/>
</dbReference>
<dbReference type="InterPro" id="IPR036390">
    <property type="entry name" value="WH_DNA-bd_sf"/>
</dbReference>
<dbReference type="PRINTS" id="PR00039">
    <property type="entry name" value="HTHLYSR"/>
</dbReference>